<name>A0ABY0DQB6_9BRAD</name>
<dbReference type="Proteomes" id="UP000289946">
    <property type="component" value="Unassembled WGS sequence"/>
</dbReference>
<evidence type="ECO:0000313" key="3">
    <source>
        <dbReference type="Proteomes" id="UP000289946"/>
    </source>
</evidence>
<evidence type="ECO:0000256" key="1">
    <source>
        <dbReference type="SAM" id="MobiDB-lite"/>
    </source>
</evidence>
<proteinExistence type="predicted"/>
<feature type="region of interest" description="Disordered" evidence="1">
    <location>
        <begin position="28"/>
        <end position="54"/>
    </location>
</feature>
<sequence>MNLRGTFKYESRLASPSPRISVACDNQATSRRNGLRKNPTLPWRGEGRSREARAGWGDLSTRAVFGPERLSPHPVSHFAALNVSRPSPSRGG</sequence>
<keyword evidence="3" id="KW-1185">Reference proteome</keyword>
<protein>
    <submittedName>
        <fullName evidence="2">Uncharacterized protein</fullName>
    </submittedName>
</protein>
<evidence type="ECO:0000313" key="2">
    <source>
        <dbReference type="EMBL" id="RXG97651.1"/>
    </source>
</evidence>
<dbReference type="EMBL" id="RDRA01000004">
    <property type="protein sequence ID" value="RXG97651.1"/>
    <property type="molecule type" value="Genomic_DNA"/>
</dbReference>
<accession>A0ABY0DQB6</accession>
<gene>
    <name evidence="2" type="ORF">EAS62_07715</name>
</gene>
<reference evidence="2 3" key="1">
    <citation type="submission" date="2018-10" db="EMBL/GenBank/DDBJ databases">
        <title>Bradyrhizobium sp. nov., isolated from effective nodules of peanut in China.</title>
        <authorList>
            <person name="Li Y."/>
        </authorList>
    </citation>
    <scope>NUCLEOTIDE SEQUENCE [LARGE SCALE GENOMIC DNA]</scope>
    <source>
        <strain evidence="2 3">CCBAU 51781</strain>
    </source>
</reference>
<organism evidence="2 3">
    <name type="scientific">Bradyrhizobium zhanjiangense</name>
    <dbReference type="NCBI Taxonomy" id="1325107"/>
    <lineage>
        <taxon>Bacteria</taxon>
        <taxon>Pseudomonadati</taxon>
        <taxon>Pseudomonadota</taxon>
        <taxon>Alphaproteobacteria</taxon>
        <taxon>Hyphomicrobiales</taxon>
        <taxon>Nitrobacteraceae</taxon>
        <taxon>Bradyrhizobium</taxon>
    </lineage>
</organism>
<comment type="caution">
    <text evidence="2">The sequence shown here is derived from an EMBL/GenBank/DDBJ whole genome shotgun (WGS) entry which is preliminary data.</text>
</comment>